<evidence type="ECO:0000313" key="4">
    <source>
        <dbReference type="EMBL" id="MEJ5978021.1"/>
    </source>
</evidence>
<reference evidence="4 5" key="1">
    <citation type="submission" date="2024-03" db="EMBL/GenBank/DDBJ databases">
        <authorList>
            <person name="Jo J.-H."/>
        </authorList>
    </citation>
    <scope>NUCLEOTIDE SEQUENCE [LARGE SCALE GENOMIC DNA]</scope>
    <source>
        <strain evidence="4 5">PS1R-30</strain>
    </source>
</reference>
<proteinExistence type="predicted"/>
<accession>A0ABU8RZC0</accession>
<sequence>MTSAIRLSGDTRKRKTREALCAAMLDLLAEKPFDEIQILELTVRAGVGYATFFRHYAQPVEVLDEVAGELIRELLAMTVPAFERTDSAAGLRSLCSYVFERRALWHTLLTGGAGYRVRAEFVRQAREWSRHGDGGPTSVPVDLGTVCAAGSAIDALAWWLDQGEAYSAEEMADFIDRLIISPFVGRMAADQSAKRST</sequence>
<feature type="DNA-binding region" description="H-T-H motif" evidence="2">
    <location>
        <begin position="37"/>
        <end position="56"/>
    </location>
</feature>
<dbReference type="InterPro" id="IPR050624">
    <property type="entry name" value="HTH-type_Tx_Regulator"/>
</dbReference>
<comment type="caution">
    <text evidence="4">The sequence shown here is derived from an EMBL/GenBank/DDBJ whole genome shotgun (WGS) entry which is preliminary data.</text>
</comment>
<evidence type="ECO:0000256" key="1">
    <source>
        <dbReference type="ARBA" id="ARBA00023125"/>
    </source>
</evidence>
<dbReference type="InterPro" id="IPR009057">
    <property type="entry name" value="Homeodomain-like_sf"/>
</dbReference>
<organism evidence="4 5">
    <name type="scientific">Novosphingobium anseongense</name>
    <dbReference type="NCBI Taxonomy" id="3133436"/>
    <lineage>
        <taxon>Bacteria</taxon>
        <taxon>Pseudomonadati</taxon>
        <taxon>Pseudomonadota</taxon>
        <taxon>Alphaproteobacteria</taxon>
        <taxon>Sphingomonadales</taxon>
        <taxon>Sphingomonadaceae</taxon>
        <taxon>Novosphingobium</taxon>
    </lineage>
</organism>
<dbReference type="PANTHER" id="PTHR43479:SF7">
    <property type="entry name" value="TETR-FAMILY TRANSCRIPTIONAL REGULATOR"/>
    <property type="match status" value="1"/>
</dbReference>
<dbReference type="EMBL" id="JBBHJZ010000003">
    <property type="protein sequence ID" value="MEJ5978021.1"/>
    <property type="molecule type" value="Genomic_DNA"/>
</dbReference>
<dbReference type="RefSeq" id="WP_339587965.1">
    <property type="nucleotide sequence ID" value="NZ_JBBHJZ010000003.1"/>
</dbReference>
<feature type="domain" description="HTH tetR-type" evidence="3">
    <location>
        <begin position="14"/>
        <end position="74"/>
    </location>
</feature>
<evidence type="ECO:0000256" key="2">
    <source>
        <dbReference type="PROSITE-ProRule" id="PRU00335"/>
    </source>
</evidence>
<protein>
    <submittedName>
        <fullName evidence="4">TetR/AcrR family transcriptional regulator</fullName>
    </submittedName>
</protein>
<evidence type="ECO:0000313" key="5">
    <source>
        <dbReference type="Proteomes" id="UP001361239"/>
    </source>
</evidence>
<dbReference type="PANTHER" id="PTHR43479">
    <property type="entry name" value="ACREF/ENVCD OPERON REPRESSOR-RELATED"/>
    <property type="match status" value="1"/>
</dbReference>
<gene>
    <name evidence="4" type="ORF">WG901_15325</name>
</gene>
<name>A0ABU8RZC0_9SPHN</name>
<keyword evidence="1 2" id="KW-0238">DNA-binding</keyword>
<keyword evidence="5" id="KW-1185">Reference proteome</keyword>
<dbReference type="Gene3D" id="1.10.357.10">
    <property type="entry name" value="Tetracycline Repressor, domain 2"/>
    <property type="match status" value="1"/>
</dbReference>
<dbReference type="SUPFAM" id="SSF46689">
    <property type="entry name" value="Homeodomain-like"/>
    <property type="match status" value="1"/>
</dbReference>
<dbReference type="Proteomes" id="UP001361239">
    <property type="component" value="Unassembled WGS sequence"/>
</dbReference>
<evidence type="ECO:0000259" key="3">
    <source>
        <dbReference type="PROSITE" id="PS50977"/>
    </source>
</evidence>
<dbReference type="PROSITE" id="PS50977">
    <property type="entry name" value="HTH_TETR_2"/>
    <property type="match status" value="1"/>
</dbReference>
<dbReference type="InterPro" id="IPR001647">
    <property type="entry name" value="HTH_TetR"/>
</dbReference>